<evidence type="ECO:0000256" key="1">
    <source>
        <dbReference type="ARBA" id="ARBA00004370"/>
    </source>
</evidence>
<dbReference type="AlphaFoldDB" id="A0A0K0XUG8"/>
<dbReference type="STRING" id="1579979.WM2015_980"/>
<keyword evidence="2" id="KW-0812">Transmembrane</keyword>
<dbReference type="Gene3D" id="1.20.120.550">
    <property type="entry name" value="Membrane associated eicosanoid/glutathione metabolism-like domain"/>
    <property type="match status" value="1"/>
</dbReference>
<evidence type="ECO:0000313" key="6">
    <source>
        <dbReference type="Proteomes" id="UP000066624"/>
    </source>
</evidence>
<name>A0A0K0XUG8_9GAMM</name>
<sequence length="124" mass="13668">MTIAYWCVLIAAIIPYLMVGVAKIGHRGYNNRAPRAWAEKLEGYRQRASWAQQNGFEIFPFFAAAVIIASLAGADQARIDALAITFVATRLAYGVCYLADLHLWRSLVWVASFGICVALFVIAA</sequence>
<comment type="subcellular location">
    <subcellularLocation>
        <location evidence="1">Membrane</location>
    </subcellularLocation>
</comment>
<reference evidence="5 6" key="1">
    <citation type="submission" date="2015-07" db="EMBL/GenBank/DDBJ databases">
        <authorList>
            <person name="Noorani M."/>
        </authorList>
    </citation>
    <scope>NUCLEOTIDE SEQUENCE [LARGE SCALE GENOMIC DNA]</scope>
    <source>
        <strain evidence="5 6">KCTC 42284</strain>
    </source>
</reference>
<protein>
    <submittedName>
        <fullName evidence="5">Membrane protein</fullName>
    </submittedName>
</protein>
<keyword evidence="6" id="KW-1185">Reference proteome</keyword>
<dbReference type="Proteomes" id="UP000066624">
    <property type="component" value="Chromosome"/>
</dbReference>
<dbReference type="PATRIC" id="fig|1579979.3.peg.1003"/>
<accession>A0A0K0XUG8</accession>
<dbReference type="OrthoDB" id="513661at2"/>
<dbReference type="InterPro" id="IPR023352">
    <property type="entry name" value="MAPEG-like_dom_sf"/>
</dbReference>
<dbReference type="EMBL" id="CP012154">
    <property type="protein sequence ID" value="AKS41359.1"/>
    <property type="molecule type" value="Genomic_DNA"/>
</dbReference>
<evidence type="ECO:0000256" key="2">
    <source>
        <dbReference type="ARBA" id="ARBA00022692"/>
    </source>
</evidence>
<dbReference type="PANTHER" id="PTHR35371:SF1">
    <property type="entry name" value="BLR7753 PROTEIN"/>
    <property type="match status" value="1"/>
</dbReference>
<dbReference type="GO" id="GO:0016020">
    <property type="term" value="C:membrane"/>
    <property type="evidence" value="ECO:0007669"/>
    <property type="project" value="UniProtKB-SubCell"/>
</dbReference>
<keyword evidence="4" id="KW-0472">Membrane</keyword>
<gene>
    <name evidence="5" type="ORF">WM2015_980</name>
</gene>
<dbReference type="PANTHER" id="PTHR35371">
    <property type="entry name" value="INNER MEMBRANE PROTEIN"/>
    <property type="match status" value="1"/>
</dbReference>
<organism evidence="5 6">
    <name type="scientific">Wenzhouxiangella marina</name>
    <dbReference type="NCBI Taxonomy" id="1579979"/>
    <lineage>
        <taxon>Bacteria</taxon>
        <taxon>Pseudomonadati</taxon>
        <taxon>Pseudomonadota</taxon>
        <taxon>Gammaproteobacteria</taxon>
        <taxon>Chromatiales</taxon>
        <taxon>Wenzhouxiangellaceae</taxon>
        <taxon>Wenzhouxiangella</taxon>
    </lineage>
</organism>
<dbReference type="RefSeq" id="WP_049724999.1">
    <property type="nucleotide sequence ID" value="NZ_CP012154.1"/>
</dbReference>
<dbReference type="SUPFAM" id="SSF161084">
    <property type="entry name" value="MAPEG domain-like"/>
    <property type="match status" value="1"/>
</dbReference>
<evidence type="ECO:0000313" key="5">
    <source>
        <dbReference type="EMBL" id="AKS41359.1"/>
    </source>
</evidence>
<keyword evidence="3" id="KW-1133">Transmembrane helix</keyword>
<evidence type="ECO:0000256" key="3">
    <source>
        <dbReference type="ARBA" id="ARBA00022989"/>
    </source>
</evidence>
<dbReference type="InterPro" id="IPR001129">
    <property type="entry name" value="Membr-assoc_MAPEG"/>
</dbReference>
<proteinExistence type="predicted"/>
<dbReference type="KEGG" id="wma:WM2015_980"/>
<evidence type="ECO:0000256" key="4">
    <source>
        <dbReference type="ARBA" id="ARBA00023136"/>
    </source>
</evidence>
<dbReference type="Pfam" id="PF01124">
    <property type="entry name" value="MAPEG"/>
    <property type="match status" value="1"/>
</dbReference>